<dbReference type="WBParaSite" id="Hba_19180">
    <property type="protein sequence ID" value="Hba_19180"/>
    <property type="gene ID" value="Hba_19180"/>
</dbReference>
<evidence type="ECO:0000256" key="1">
    <source>
        <dbReference type="ARBA" id="ARBA00004651"/>
    </source>
</evidence>
<keyword evidence="2" id="KW-1003">Cell membrane</keyword>
<sequence>MKGVLFYELLQPGGMVSAERYGRKLIDLLDASAQKRPFSGQGSREVLGLYVPGLIVWLITYEWKGGPLLCKLMRYVDAFAFAISSNIMVCIALYRLYALRYPLWISAVGHNRVPRMLLAAWGIAAVTTLPQWFVWNEVDFGEITQCVTIWTEKINMPQVISTSNNDSSQTIIRNMTDDDYWWMKFYGIQNVVITFYIPLVILIFCYLLILKDIYATLNSDPESSSAMYLSEISKLSTCSKLRGSKKEKESFGRV</sequence>
<dbReference type="GO" id="GO:0008528">
    <property type="term" value="F:G protein-coupled peptide receptor activity"/>
    <property type="evidence" value="ECO:0007669"/>
    <property type="project" value="TreeGrafter"/>
</dbReference>
<evidence type="ECO:0000313" key="12">
    <source>
        <dbReference type="WBParaSite" id="Hba_19180"/>
    </source>
</evidence>
<dbReference type="PROSITE" id="PS50262">
    <property type="entry name" value="G_PROTEIN_RECEP_F1_2"/>
    <property type="match status" value="1"/>
</dbReference>
<dbReference type="GO" id="GO:0005886">
    <property type="term" value="C:plasma membrane"/>
    <property type="evidence" value="ECO:0007669"/>
    <property type="project" value="UniProtKB-SubCell"/>
</dbReference>
<evidence type="ECO:0000313" key="11">
    <source>
        <dbReference type="Proteomes" id="UP000095283"/>
    </source>
</evidence>
<evidence type="ECO:0000256" key="9">
    <source>
        <dbReference type="SAM" id="Phobius"/>
    </source>
</evidence>
<keyword evidence="5" id="KW-0297">G-protein coupled receptor</keyword>
<dbReference type="GO" id="GO:0007218">
    <property type="term" value="P:neuropeptide signaling pathway"/>
    <property type="evidence" value="ECO:0007669"/>
    <property type="project" value="TreeGrafter"/>
</dbReference>
<feature type="transmembrane region" description="Helical" evidence="9">
    <location>
        <begin position="117"/>
        <end position="135"/>
    </location>
</feature>
<keyword evidence="3 9" id="KW-0812">Transmembrane</keyword>
<evidence type="ECO:0000256" key="2">
    <source>
        <dbReference type="ARBA" id="ARBA00022475"/>
    </source>
</evidence>
<organism evidence="11 12">
    <name type="scientific">Heterorhabditis bacteriophora</name>
    <name type="common">Entomopathogenic nematode worm</name>
    <dbReference type="NCBI Taxonomy" id="37862"/>
    <lineage>
        <taxon>Eukaryota</taxon>
        <taxon>Metazoa</taxon>
        <taxon>Ecdysozoa</taxon>
        <taxon>Nematoda</taxon>
        <taxon>Chromadorea</taxon>
        <taxon>Rhabditida</taxon>
        <taxon>Rhabditina</taxon>
        <taxon>Rhabditomorpha</taxon>
        <taxon>Strongyloidea</taxon>
        <taxon>Heterorhabditidae</taxon>
        <taxon>Heterorhabditis</taxon>
    </lineage>
</organism>
<proteinExistence type="predicted"/>
<protein>
    <submittedName>
        <fullName evidence="12">G_PROTEIN_RECEP_F1_2 domain-containing protein</fullName>
    </submittedName>
</protein>
<keyword evidence="6 9" id="KW-0472">Membrane</keyword>
<keyword evidence="8" id="KW-0807">Transducer</keyword>
<evidence type="ECO:0000256" key="3">
    <source>
        <dbReference type="ARBA" id="ARBA00022692"/>
    </source>
</evidence>
<dbReference type="Proteomes" id="UP000095283">
    <property type="component" value="Unplaced"/>
</dbReference>
<dbReference type="AlphaFoldDB" id="A0A1I7XN21"/>
<feature type="transmembrane region" description="Helical" evidence="9">
    <location>
        <begin position="185"/>
        <end position="209"/>
    </location>
</feature>
<dbReference type="Gene3D" id="1.20.1070.10">
    <property type="entry name" value="Rhodopsin 7-helix transmembrane proteins"/>
    <property type="match status" value="1"/>
</dbReference>
<evidence type="ECO:0000256" key="7">
    <source>
        <dbReference type="ARBA" id="ARBA00023170"/>
    </source>
</evidence>
<reference evidence="12" key="1">
    <citation type="submission" date="2016-11" db="UniProtKB">
        <authorList>
            <consortium name="WormBaseParasite"/>
        </authorList>
    </citation>
    <scope>IDENTIFICATION</scope>
</reference>
<accession>A0A1I7XN21</accession>
<dbReference type="SUPFAM" id="SSF81321">
    <property type="entry name" value="Family A G protein-coupled receptor-like"/>
    <property type="match status" value="1"/>
</dbReference>
<feature type="transmembrane region" description="Helical" evidence="9">
    <location>
        <begin position="75"/>
        <end position="97"/>
    </location>
</feature>
<dbReference type="InterPro" id="IPR000276">
    <property type="entry name" value="GPCR_Rhodpsn"/>
</dbReference>
<dbReference type="InterPro" id="IPR017452">
    <property type="entry name" value="GPCR_Rhodpsn_7TM"/>
</dbReference>
<evidence type="ECO:0000256" key="5">
    <source>
        <dbReference type="ARBA" id="ARBA00023040"/>
    </source>
</evidence>
<feature type="domain" description="G-protein coupled receptors family 1 profile" evidence="10">
    <location>
        <begin position="51"/>
        <end position="254"/>
    </location>
</feature>
<evidence type="ECO:0000256" key="6">
    <source>
        <dbReference type="ARBA" id="ARBA00023136"/>
    </source>
</evidence>
<keyword evidence="11" id="KW-1185">Reference proteome</keyword>
<dbReference type="PANTHER" id="PTHR24230:SF49">
    <property type="entry name" value="G-PROTEIN COUPLED RECEPTORS FAMILY 1 PROFILE DOMAIN-CONTAINING PROTEIN"/>
    <property type="match status" value="1"/>
</dbReference>
<evidence type="ECO:0000259" key="10">
    <source>
        <dbReference type="PROSITE" id="PS50262"/>
    </source>
</evidence>
<comment type="subcellular location">
    <subcellularLocation>
        <location evidence="1">Cell membrane</location>
        <topology evidence="1">Multi-pass membrane protein</topology>
    </subcellularLocation>
</comment>
<name>A0A1I7XN21_HETBA</name>
<evidence type="ECO:0000256" key="8">
    <source>
        <dbReference type="ARBA" id="ARBA00023224"/>
    </source>
</evidence>
<dbReference type="PANTHER" id="PTHR24230">
    <property type="entry name" value="G-PROTEIN COUPLED RECEPTOR"/>
    <property type="match status" value="1"/>
</dbReference>
<feature type="transmembrane region" description="Helical" evidence="9">
    <location>
        <begin position="46"/>
        <end position="63"/>
    </location>
</feature>
<dbReference type="Pfam" id="PF00001">
    <property type="entry name" value="7tm_1"/>
    <property type="match status" value="1"/>
</dbReference>
<dbReference type="PRINTS" id="PR00237">
    <property type="entry name" value="GPCRRHODOPSN"/>
</dbReference>
<evidence type="ECO:0000256" key="4">
    <source>
        <dbReference type="ARBA" id="ARBA00022989"/>
    </source>
</evidence>
<keyword evidence="7" id="KW-0675">Receptor</keyword>
<keyword evidence="4 9" id="KW-1133">Transmembrane helix</keyword>